<gene>
    <name evidence="1" type="ORF">L6452_34017</name>
</gene>
<accession>A0ACB8YI71</accession>
<keyword evidence="2" id="KW-1185">Reference proteome</keyword>
<dbReference type="EMBL" id="CM042058">
    <property type="protein sequence ID" value="KAI3684791.1"/>
    <property type="molecule type" value="Genomic_DNA"/>
</dbReference>
<evidence type="ECO:0000313" key="2">
    <source>
        <dbReference type="Proteomes" id="UP001055879"/>
    </source>
</evidence>
<dbReference type="Proteomes" id="UP001055879">
    <property type="component" value="Linkage Group LG12"/>
</dbReference>
<reference evidence="1 2" key="2">
    <citation type="journal article" date="2022" name="Mol. Ecol. Resour.">
        <title>The genomes of chicory, endive, great burdock and yacon provide insights into Asteraceae paleo-polyploidization history and plant inulin production.</title>
        <authorList>
            <person name="Fan W."/>
            <person name="Wang S."/>
            <person name="Wang H."/>
            <person name="Wang A."/>
            <person name="Jiang F."/>
            <person name="Liu H."/>
            <person name="Zhao H."/>
            <person name="Xu D."/>
            <person name="Zhang Y."/>
        </authorList>
    </citation>
    <scope>NUCLEOTIDE SEQUENCE [LARGE SCALE GENOMIC DNA]</scope>
    <source>
        <strain evidence="2">cv. Niubang</strain>
    </source>
</reference>
<reference evidence="2" key="1">
    <citation type="journal article" date="2022" name="Mol. Ecol. Resour.">
        <title>The genomes of chicory, endive, great burdock and yacon provide insights into Asteraceae palaeo-polyploidization history and plant inulin production.</title>
        <authorList>
            <person name="Fan W."/>
            <person name="Wang S."/>
            <person name="Wang H."/>
            <person name="Wang A."/>
            <person name="Jiang F."/>
            <person name="Liu H."/>
            <person name="Zhao H."/>
            <person name="Xu D."/>
            <person name="Zhang Y."/>
        </authorList>
    </citation>
    <scope>NUCLEOTIDE SEQUENCE [LARGE SCALE GENOMIC DNA]</scope>
    <source>
        <strain evidence="2">cv. Niubang</strain>
    </source>
</reference>
<sequence>MDPSALRPGDTGVLESGVHHRPGCFHRTEWTQAMWARFKLPDATTPFLFLEFSPPDFPTKPPVTSPVTSIVVPTPNPQPLGPPPLPPPLATTSHSPPLSLPNPILLLEISVGTPFVVIDLNQAITLPSPTSAKLRCSPSPSSEVIGGAIFAAKVMDRRELASHNKEWGARTKKEIMGSCWYGYCNFFSLFSPNLNGYHIVMSGLKLRLDLVSTWYHNNQ</sequence>
<comment type="caution">
    <text evidence="1">The sequence shown here is derived from an EMBL/GenBank/DDBJ whole genome shotgun (WGS) entry which is preliminary data.</text>
</comment>
<proteinExistence type="predicted"/>
<protein>
    <submittedName>
        <fullName evidence="1">Uncharacterized protein</fullName>
    </submittedName>
</protein>
<organism evidence="1 2">
    <name type="scientific">Arctium lappa</name>
    <name type="common">Greater burdock</name>
    <name type="synonym">Lappa major</name>
    <dbReference type="NCBI Taxonomy" id="4217"/>
    <lineage>
        <taxon>Eukaryota</taxon>
        <taxon>Viridiplantae</taxon>
        <taxon>Streptophyta</taxon>
        <taxon>Embryophyta</taxon>
        <taxon>Tracheophyta</taxon>
        <taxon>Spermatophyta</taxon>
        <taxon>Magnoliopsida</taxon>
        <taxon>eudicotyledons</taxon>
        <taxon>Gunneridae</taxon>
        <taxon>Pentapetalae</taxon>
        <taxon>asterids</taxon>
        <taxon>campanulids</taxon>
        <taxon>Asterales</taxon>
        <taxon>Asteraceae</taxon>
        <taxon>Carduoideae</taxon>
        <taxon>Cardueae</taxon>
        <taxon>Arctiinae</taxon>
        <taxon>Arctium</taxon>
    </lineage>
</organism>
<name>A0ACB8YI71_ARCLA</name>
<evidence type="ECO:0000313" key="1">
    <source>
        <dbReference type="EMBL" id="KAI3684791.1"/>
    </source>
</evidence>